<evidence type="ECO:0008006" key="5">
    <source>
        <dbReference type="Google" id="ProtNLM"/>
    </source>
</evidence>
<feature type="transmembrane region" description="Helical" evidence="2">
    <location>
        <begin position="87"/>
        <end position="107"/>
    </location>
</feature>
<feature type="transmembrane region" description="Helical" evidence="2">
    <location>
        <begin position="57"/>
        <end position="75"/>
    </location>
</feature>
<dbReference type="Proteomes" id="UP001447516">
    <property type="component" value="Unassembled WGS sequence"/>
</dbReference>
<dbReference type="RefSeq" id="WP_346231039.1">
    <property type="nucleotide sequence ID" value="NZ_JBDJAW010000084.1"/>
</dbReference>
<reference evidence="3 4" key="1">
    <citation type="submission" date="2024-05" db="EMBL/GenBank/DDBJ databases">
        <title>Microbispora sp.ZYX-F-249.</title>
        <authorList>
            <person name="Xie H."/>
        </authorList>
    </citation>
    <scope>NUCLEOTIDE SEQUENCE [LARGE SCALE GENOMIC DNA]</scope>
    <source>
        <strain evidence="3 4">ZYX-F-249</strain>
    </source>
</reference>
<evidence type="ECO:0000256" key="1">
    <source>
        <dbReference type="SAM" id="MobiDB-lite"/>
    </source>
</evidence>
<name>A0ABV0B133_9ACTN</name>
<sequence>MRAVAVFRSAAVVLSLWELLVEPMFAEVVTVVCSGGLPLDMASPGPAAGAAEFLGDWLALLQPALLALAAAWALRSRPGTALRPARSPAWPGAAWLGLTVALLPTALAEAGKRLAPEPPQWWRECLEDQSTPPSLVAPRLVLAWLLSPATMVLLAGLAGRRRHRPAAPLLPVAGGPPPAGPGSPRRAR</sequence>
<organism evidence="3 4">
    <name type="scientific">Microbispora maris</name>
    <dbReference type="NCBI Taxonomy" id="3144104"/>
    <lineage>
        <taxon>Bacteria</taxon>
        <taxon>Bacillati</taxon>
        <taxon>Actinomycetota</taxon>
        <taxon>Actinomycetes</taxon>
        <taxon>Streptosporangiales</taxon>
        <taxon>Streptosporangiaceae</taxon>
        <taxon>Microbispora</taxon>
    </lineage>
</organism>
<comment type="caution">
    <text evidence="3">The sequence shown here is derived from an EMBL/GenBank/DDBJ whole genome shotgun (WGS) entry which is preliminary data.</text>
</comment>
<keyword evidence="2" id="KW-0812">Transmembrane</keyword>
<evidence type="ECO:0000256" key="2">
    <source>
        <dbReference type="SAM" id="Phobius"/>
    </source>
</evidence>
<accession>A0ABV0B133</accession>
<dbReference type="EMBL" id="JBDJAW010000084">
    <property type="protein sequence ID" value="MEN3541209.1"/>
    <property type="molecule type" value="Genomic_DNA"/>
</dbReference>
<evidence type="ECO:0000313" key="4">
    <source>
        <dbReference type="Proteomes" id="UP001447516"/>
    </source>
</evidence>
<feature type="region of interest" description="Disordered" evidence="1">
    <location>
        <begin position="167"/>
        <end position="188"/>
    </location>
</feature>
<gene>
    <name evidence="3" type="ORF">AAH991_39275</name>
</gene>
<keyword evidence="2" id="KW-1133">Transmembrane helix</keyword>
<feature type="transmembrane region" description="Helical" evidence="2">
    <location>
        <begin position="141"/>
        <end position="159"/>
    </location>
</feature>
<protein>
    <recommendedName>
        <fullName evidence="5">DUF4328 domain-containing protein</fullName>
    </recommendedName>
</protein>
<evidence type="ECO:0000313" key="3">
    <source>
        <dbReference type="EMBL" id="MEN3541209.1"/>
    </source>
</evidence>
<keyword evidence="2" id="KW-0472">Membrane</keyword>
<proteinExistence type="predicted"/>
<keyword evidence="4" id="KW-1185">Reference proteome</keyword>